<name>A0ABM9IL12_RALPI</name>
<comment type="caution">
    <text evidence="1">The sequence shown here is derived from an EMBL/GenBank/DDBJ whole genome shotgun (WGS) entry which is preliminary data.</text>
</comment>
<dbReference type="EMBL" id="CATWFT010000003">
    <property type="protein sequence ID" value="CAJ0723169.1"/>
    <property type="molecule type" value="Genomic_DNA"/>
</dbReference>
<accession>A0ABM9IL12</accession>
<sequence length="80" mass="9076">MEGVTKLVRLSFNEPAYAQKVMNDTLDSNRDTSRLEAFMEPEFQSKIAAEVPCPPETGCDQLEPVIHRLSPWQSKPKGRE</sequence>
<gene>
    <name evidence="1" type="ORF">R38712_01715</name>
</gene>
<keyword evidence="2" id="KW-1185">Reference proteome</keyword>
<evidence type="ECO:0000313" key="1">
    <source>
        <dbReference type="EMBL" id="CAJ0723169.1"/>
    </source>
</evidence>
<reference evidence="1 2" key="1">
    <citation type="submission" date="2023-07" db="EMBL/GenBank/DDBJ databases">
        <authorList>
            <person name="Peeters C."/>
        </authorList>
    </citation>
    <scope>NUCLEOTIDE SEQUENCE [LARGE SCALE GENOMIC DNA]</scope>
    <source>
        <strain evidence="1 2">R-38712</strain>
    </source>
</reference>
<proteinExistence type="predicted"/>
<protein>
    <submittedName>
        <fullName evidence="1">Uncharacterized protein</fullName>
    </submittedName>
</protein>
<evidence type="ECO:0000313" key="2">
    <source>
        <dbReference type="Proteomes" id="UP001189303"/>
    </source>
</evidence>
<organism evidence="1 2">
    <name type="scientific">Ralstonia pickettii</name>
    <name type="common">Burkholderia pickettii</name>
    <dbReference type="NCBI Taxonomy" id="329"/>
    <lineage>
        <taxon>Bacteria</taxon>
        <taxon>Pseudomonadati</taxon>
        <taxon>Pseudomonadota</taxon>
        <taxon>Betaproteobacteria</taxon>
        <taxon>Burkholderiales</taxon>
        <taxon>Burkholderiaceae</taxon>
        <taxon>Ralstonia</taxon>
    </lineage>
</organism>
<dbReference type="Proteomes" id="UP001189303">
    <property type="component" value="Unassembled WGS sequence"/>
</dbReference>